<evidence type="ECO:0000256" key="1">
    <source>
        <dbReference type="SAM" id="MobiDB-lite"/>
    </source>
</evidence>
<reference evidence="2 3" key="1">
    <citation type="submission" date="2013-10" db="EMBL/GenBank/DDBJ databases">
        <title>Salinisphaera orenii MK-B5 Genome Sequencing.</title>
        <authorList>
            <person name="Lai Q."/>
            <person name="Li C."/>
            <person name="Shao Z."/>
        </authorList>
    </citation>
    <scope>NUCLEOTIDE SEQUENCE [LARGE SCALE GENOMIC DNA]</scope>
    <source>
        <strain evidence="2 3">MK-B5</strain>
    </source>
</reference>
<feature type="region of interest" description="Disordered" evidence="1">
    <location>
        <begin position="117"/>
        <end position="144"/>
    </location>
</feature>
<dbReference type="AlphaFoldDB" id="A0A423PGP4"/>
<proteinExistence type="predicted"/>
<feature type="compositionally biased region" description="Basic and acidic residues" evidence="1">
    <location>
        <begin position="118"/>
        <end position="144"/>
    </location>
</feature>
<name>A0A423PGP4_9GAMM</name>
<sequence length="144" mass="15191">MAAGGGSAMAQDSMQNSGERNAGAERQTQMSESALHTRFDALDANGDGVLSRSEAADSEEVAEIYDSLDTSATIEDRESQSSPGGITFEQFQAGMQARGAGVVGPAVSGGQTYIIMRDGTRRLKDPDARPGGDRSQDAETRWDE</sequence>
<organism evidence="2 3">
    <name type="scientific">Salinisphaera orenii MK-B5</name>
    <dbReference type="NCBI Taxonomy" id="856730"/>
    <lineage>
        <taxon>Bacteria</taxon>
        <taxon>Pseudomonadati</taxon>
        <taxon>Pseudomonadota</taxon>
        <taxon>Gammaproteobacteria</taxon>
        <taxon>Salinisphaerales</taxon>
        <taxon>Salinisphaeraceae</taxon>
        <taxon>Salinisphaera</taxon>
    </lineage>
</organism>
<keyword evidence="3" id="KW-1185">Reference proteome</keyword>
<accession>A0A423PGP4</accession>
<feature type="region of interest" description="Disordered" evidence="1">
    <location>
        <begin position="66"/>
        <end position="92"/>
    </location>
</feature>
<evidence type="ECO:0000313" key="3">
    <source>
        <dbReference type="Proteomes" id="UP000283993"/>
    </source>
</evidence>
<protein>
    <recommendedName>
        <fullName evidence="4">EF-hand domain-containing protein</fullName>
    </recommendedName>
</protein>
<gene>
    <name evidence="2" type="ORF">SAOR_13975</name>
</gene>
<feature type="compositionally biased region" description="Polar residues" evidence="1">
    <location>
        <begin position="10"/>
        <end position="19"/>
    </location>
</feature>
<evidence type="ECO:0008006" key="4">
    <source>
        <dbReference type="Google" id="ProtNLM"/>
    </source>
</evidence>
<dbReference type="EMBL" id="AYKH01000041">
    <property type="protein sequence ID" value="ROO24735.1"/>
    <property type="molecule type" value="Genomic_DNA"/>
</dbReference>
<evidence type="ECO:0000313" key="2">
    <source>
        <dbReference type="EMBL" id="ROO24735.1"/>
    </source>
</evidence>
<dbReference type="Gene3D" id="1.10.238.10">
    <property type="entry name" value="EF-hand"/>
    <property type="match status" value="1"/>
</dbReference>
<dbReference type="Proteomes" id="UP000283993">
    <property type="component" value="Unassembled WGS sequence"/>
</dbReference>
<dbReference type="SUPFAM" id="SSF47473">
    <property type="entry name" value="EF-hand"/>
    <property type="match status" value="1"/>
</dbReference>
<feature type="region of interest" description="Disordered" evidence="1">
    <location>
        <begin position="1"/>
        <end position="40"/>
    </location>
</feature>
<comment type="caution">
    <text evidence="2">The sequence shown here is derived from an EMBL/GenBank/DDBJ whole genome shotgun (WGS) entry which is preliminary data.</text>
</comment>
<dbReference type="InterPro" id="IPR011992">
    <property type="entry name" value="EF-hand-dom_pair"/>
</dbReference>